<dbReference type="Gene3D" id="3.30.930.10">
    <property type="entry name" value="Bira Bifunctional Protein, Domain 2"/>
    <property type="match status" value="1"/>
</dbReference>
<dbReference type="EMBL" id="CAJOBC010003082">
    <property type="protein sequence ID" value="CAF3766070.1"/>
    <property type="molecule type" value="Genomic_DNA"/>
</dbReference>
<sequence>MPRKRDGITLRCIVPSTGTVVISRQQSNGQGRGSNTWTSPDGCAMFTIHCNISLQSLLGQRLSLLQLIAAVAIVQAIEKSPEYKSMNLKIKWPNDIFIGEESKLGGILATSSISGDDSSITIGCGVNIHNSSPSICVNDVINNINKTKNMTLDEFTTEEFIVRTLNFVNTWISDLTTNNQSNANKSINHFYRIYESLWMHQNKEVFVEKWNESVKVIGIDEYGFLRVQKKDGQTLTLHADAHSFDVKQNIIREKMMISPKLC</sequence>
<proteinExistence type="inferred from homology"/>
<dbReference type="OrthoDB" id="10250105at2759"/>
<keyword evidence="6" id="KW-1185">Reference proteome</keyword>
<dbReference type="PANTHER" id="PTHR12835">
    <property type="entry name" value="BIOTIN PROTEIN LIGASE"/>
    <property type="match status" value="1"/>
</dbReference>
<keyword evidence="2" id="KW-0436">Ligase</keyword>
<dbReference type="PROSITE" id="PS51733">
    <property type="entry name" value="BPL_LPL_CATALYTIC"/>
    <property type="match status" value="1"/>
</dbReference>
<dbReference type="GO" id="GO:0004077">
    <property type="term" value="F:biotin--[biotin carboxyl-carrier protein] ligase activity"/>
    <property type="evidence" value="ECO:0007669"/>
    <property type="project" value="InterPro"/>
</dbReference>
<dbReference type="InterPro" id="IPR004143">
    <property type="entry name" value="BPL_LPL_catalytic"/>
</dbReference>
<dbReference type="PANTHER" id="PTHR12835:SF5">
    <property type="entry name" value="BIOTIN--PROTEIN LIGASE"/>
    <property type="match status" value="1"/>
</dbReference>
<dbReference type="Proteomes" id="UP000681722">
    <property type="component" value="Unassembled WGS sequence"/>
</dbReference>
<reference evidence="4" key="1">
    <citation type="submission" date="2021-02" db="EMBL/GenBank/DDBJ databases">
        <authorList>
            <person name="Nowell W R."/>
        </authorList>
    </citation>
    <scope>NUCLEOTIDE SEQUENCE</scope>
</reference>
<comment type="caution">
    <text evidence="4">The sequence shown here is derived from an EMBL/GenBank/DDBJ whole genome shotgun (WGS) entry which is preliminary data.</text>
</comment>
<dbReference type="NCBIfam" id="TIGR00121">
    <property type="entry name" value="birA_ligase"/>
    <property type="match status" value="1"/>
</dbReference>
<protein>
    <recommendedName>
        <fullName evidence="3">BPL/LPL catalytic domain-containing protein</fullName>
    </recommendedName>
</protein>
<evidence type="ECO:0000313" key="6">
    <source>
        <dbReference type="Proteomes" id="UP000663829"/>
    </source>
</evidence>
<accession>A0A814GDT4</accession>
<feature type="domain" description="BPL/LPL catalytic" evidence="3">
    <location>
        <begin position="1"/>
        <end position="176"/>
    </location>
</feature>
<evidence type="ECO:0000313" key="5">
    <source>
        <dbReference type="EMBL" id="CAF3766070.1"/>
    </source>
</evidence>
<evidence type="ECO:0000256" key="1">
    <source>
        <dbReference type="ARBA" id="ARBA00009934"/>
    </source>
</evidence>
<organism evidence="4 6">
    <name type="scientific">Didymodactylos carnosus</name>
    <dbReference type="NCBI Taxonomy" id="1234261"/>
    <lineage>
        <taxon>Eukaryota</taxon>
        <taxon>Metazoa</taxon>
        <taxon>Spiralia</taxon>
        <taxon>Gnathifera</taxon>
        <taxon>Rotifera</taxon>
        <taxon>Eurotatoria</taxon>
        <taxon>Bdelloidea</taxon>
        <taxon>Philodinida</taxon>
        <taxon>Philodinidae</taxon>
        <taxon>Didymodactylos</taxon>
    </lineage>
</organism>
<name>A0A814GDT4_9BILA</name>
<dbReference type="EMBL" id="CAJNOQ010003083">
    <property type="protein sequence ID" value="CAF0994424.1"/>
    <property type="molecule type" value="Genomic_DNA"/>
</dbReference>
<dbReference type="AlphaFoldDB" id="A0A814GDT4"/>
<comment type="similarity">
    <text evidence="1">Belongs to the biotin--protein ligase family.</text>
</comment>
<dbReference type="GO" id="GO:0005737">
    <property type="term" value="C:cytoplasm"/>
    <property type="evidence" value="ECO:0007669"/>
    <property type="project" value="TreeGrafter"/>
</dbReference>
<evidence type="ECO:0000259" key="3">
    <source>
        <dbReference type="PROSITE" id="PS51733"/>
    </source>
</evidence>
<dbReference type="InterPro" id="IPR004408">
    <property type="entry name" value="Biotin_CoA_COase_ligase"/>
</dbReference>
<evidence type="ECO:0000313" key="4">
    <source>
        <dbReference type="EMBL" id="CAF0994424.1"/>
    </source>
</evidence>
<evidence type="ECO:0000256" key="2">
    <source>
        <dbReference type="ARBA" id="ARBA00022598"/>
    </source>
</evidence>
<dbReference type="InterPro" id="IPR045864">
    <property type="entry name" value="aa-tRNA-synth_II/BPL/LPL"/>
</dbReference>
<dbReference type="SUPFAM" id="SSF55681">
    <property type="entry name" value="Class II aaRS and biotin synthetases"/>
    <property type="match status" value="1"/>
</dbReference>
<dbReference type="Proteomes" id="UP000663829">
    <property type="component" value="Unassembled WGS sequence"/>
</dbReference>
<dbReference type="Pfam" id="PF03099">
    <property type="entry name" value="BPL_LplA_LipB"/>
    <property type="match status" value="1"/>
</dbReference>
<gene>
    <name evidence="4" type="ORF">GPM918_LOCUS13423</name>
    <name evidence="5" type="ORF">SRO942_LOCUS13419</name>
</gene>